<evidence type="ECO:0000313" key="2">
    <source>
        <dbReference type="Proteomes" id="UP001549366"/>
    </source>
</evidence>
<proteinExistence type="predicted"/>
<accession>A0ABV2SNN8</accession>
<organism evidence="1 2">
    <name type="scientific">Endozoicomonas lisbonensis</name>
    <dbReference type="NCBI Taxonomy" id="3120522"/>
    <lineage>
        <taxon>Bacteria</taxon>
        <taxon>Pseudomonadati</taxon>
        <taxon>Pseudomonadota</taxon>
        <taxon>Gammaproteobacteria</taxon>
        <taxon>Oceanospirillales</taxon>
        <taxon>Endozoicomonadaceae</taxon>
        <taxon>Endozoicomonas</taxon>
    </lineage>
</organism>
<comment type="caution">
    <text evidence="1">The sequence shown here is derived from an EMBL/GenBank/DDBJ whole genome shotgun (WGS) entry which is preliminary data.</text>
</comment>
<evidence type="ECO:0000313" key="1">
    <source>
        <dbReference type="EMBL" id="MET4759382.1"/>
    </source>
</evidence>
<dbReference type="EMBL" id="JBEWTB010000002">
    <property type="protein sequence ID" value="MET4759382.1"/>
    <property type="molecule type" value="Genomic_DNA"/>
</dbReference>
<protein>
    <submittedName>
        <fullName evidence="1">Uncharacterized protein</fullName>
    </submittedName>
</protein>
<name>A0ABV2SNN8_9GAMM</name>
<sequence length="39" mass="4517">MTRNLARHASLYRFFSQRGAGNVWFCFDTVDIATEKPIP</sequence>
<dbReference type="Proteomes" id="UP001549366">
    <property type="component" value="Unassembled WGS sequence"/>
</dbReference>
<gene>
    <name evidence="1" type="ORF">V5J35_004574</name>
</gene>
<reference evidence="1 2" key="1">
    <citation type="submission" date="2024-06" db="EMBL/GenBank/DDBJ databases">
        <title>Genomic Encyclopedia of Type Strains, Phase V (KMG-V): Genome sequencing to study the core and pangenomes of soil and plant-associated prokaryotes.</title>
        <authorList>
            <person name="Whitman W."/>
        </authorList>
    </citation>
    <scope>NUCLEOTIDE SEQUENCE [LARGE SCALE GENOMIC DNA]</scope>
    <source>
        <strain evidence="1 2">NE40</strain>
    </source>
</reference>
<keyword evidence="2" id="KW-1185">Reference proteome</keyword>